<dbReference type="InterPro" id="IPR038471">
    <property type="entry name" value="MecA_C_sf"/>
</dbReference>
<dbReference type="Gene3D" id="3.30.70.1950">
    <property type="match status" value="1"/>
</dbReference>
<dbReference type="EMBL" id="CYZO01000036">
    <property type="protein sequence ID" value="CUO35740.1"/>
    <property type="molecule type" value="Genomic_DNA"/>
</dbReference>
<evidence type="ECO:0000313" key="2">
    <source>
        <dbReference type="EMBL" id="CUO35740.1"/>
    </source>
</evidence>
<dbReference type="PANTHER" id="PTHR39161">
    <property type="entry name" value="ADAPTER PROTEIN MECA"/>
    <property type="match status" value="1"/>
</dbReference>
<reference evidence="3 5" key="2">
    <citation type="journal article" date="2019" name="Science, e1252229">
        <title>Invertible promoters mediate bacterial phase variation, antibiotic resistance, and host adaptation in the gut.</title>
        <authorList>
            <person name="Jiang X."/>
            <person name="Hall A.B."/>
            <person name="Arthur T.D."/>
            <person name="Plichta D.R."/>
            <person name="Covington C.T."/>
            <person name="Poyet M."/>
            <person name="Crothers J."/>
            <person name="Moses P.L."/>
            <person name="Tolonen A.C."/>
            <person name="Vlamakis H."/>
            <person name="Alm E.J."/>
            <person name="Xavier R.J."/>
        </authorList>
    </citation>
    <scope>NUCLEOTIDE SEQUENCE [LARGE SCALE GENOMIC DNA]</scope>
    <source>
        <strain evidence="5">aa_0143</strain>
        <strain evidence="3">Aa_0143</strain>
    </source>
</reference>
<dbReference type="PANTHER" id="PTHR39161:SF1">
    <property type="entry name" value="ADAPTER PROTEIN MECA 1"/>
    <property type="match status" value="1"/>
</dbReference>
<gene>
    <name evidence="2" type="primary">mecB</name>
    <name evidence="3" type="ORF">EAI93_13595</name>
    <name evidence="2" type="ORF">ERS852456_02333</name>
</gene>
<proteinExistence type="inferred from homology"/>
<evidence type="ECO:0000313" key="5">
    <source>
        <dbReference type="Proteomes" id="UP000292665"/>
    </source>
</evidence>
<protein>
    <submittedName>
        <fullName evidence="2">Adapter protein mecA 2</fullName>
    </submittedName>
    <submittedName>
        <fullName evidence="3">Adaptor protein MecA</fullName>
    </submittedName>
</protein>
<dbReference type="AlphaFoldDB" id="A0A174EIE3"/>
<dbReference type="Proteomes" id="UP000292665">
    <property type="component" value="Unassembled WGS sequence"/>
</dbReference>
<dbReference type="RefSeq" id="WP_004847238.1">
    <property type="nucleotide sequence ID" value="NZ_AP028249.1"/>
</dbReference>
<dbReference type="GeneID" id="97330494"/>
<accession>A0A174EIE3</accession>
<dbReference type="InterPro" id="IPR008681">
    <property type="entry name" value="Neg-reg_MecA"/>
</dbReference>
<dbReference type="EMBL" id="RCYR01000052">
    <property type="protein sequence ID" value="RYS76145.1"/>
    <property type="molecule type" value="Genomic_DNA"/>
</dbReference>
<dbReference type="Pfam" id="PF05389">
    <property type="entry name" value="MecA"/>
    <property type="match status" value="1"/>
</dbReference>
<evidence type="ECO:0000256" key="1">
    <source>
        <dbReference type="ARBA" id="ARBA00005397"/>
    </source>
</evidence>
<reference evidence="2 4" key="1">
    <citation type="submission" date="2015-09" db="EMBL/GenBank/DDBJ databases">
        <authorList>
            <consortium name="Pathogen Informatics"/>
        </authorList>
    </citation>
    <scope>NUCLEOTIDE SEQUENCE [LARGE SCALE GENOMIC DNA]</scope>
    <source>
        <strain evidence="2 4">2789STDY5834841</strain>
    </source>
</reference>
<dbReference type="Proteomes" id="UP000095787">
    <property type="component" value="Unassembled WGS sequence"/>
</dbReference>
<evidence type="ECO:0000313" key="3">
    <source>
        <dbReference type="EMBL" id="RYS76145.1"/>
    </source>
</evidence>
<name>A0A174EIE3_9FIRM</name>
<organism evidence="2 4">
    <name type="scientific">[Ruminococcus] torques</name>
    <dbReference type="NCBI Taxonomy" id="33039"/>
    <lineage>
        <taxon>Bacteria</taxon>
        <taxon>Bacillati</taxon>
        <taxon>Bacillota</taxon>
        <taxon>Clostridia</taxon>
        <taxon>Lachnospirales</taxon>
        <taxon>Lachnospiraceae</taxon>
        <taxon>Mediterraneibacter</taxon>
    </lineage>
</organism>
<comment type="similarity">
    <text evidence="1">Belongs to the MecA family.</text>
</comment>
<sequence>MKIEKLNENQIRCTLTHADLAARHLKLSELAYGTEKAKSLFRDMMQQASFDFGFEAENIPLMIEAIPSSADSIVLIITKVEDPEELDTRFSKFTPADNSDPLNSETLEKLQGAEEFLNLLNKVKEAAAATSAPVEEPRQTDSFSIRLFSFSSLDGVIEAAKLIAPAYHGANTLYKDESAETFILALAPVENKLNEFNKICNMLSEYGSPEKADASVLAFLEEHCTILISADAVCKLSAL</sequence>
<evidence type="ECO:0000313" key="4">
    <source>
        <dbReference type="Proteomes" id="UP000095787"/>
    </source>
</evidence>